<dbReference type="InterPro" id="IPR003615">
    <property type="entry name" value="HNH_nuc"/>
</dbReference>
<dbReference type="EMBL" id="CP115165">
    <property type="protein sequence ID" value="WDA57330.1"/>
    <property type="molecule type" value="Genomic_DNA"/>
</dbReference>
<reference evidence="2 3" key="1">
    <citation type="submission" date="2022-12" db="EMBL/GenBank/DDBJ databases">
        <title>Genome Sequence of Deinococcus aquaticus Type Strain PB314.</title>
        <authorList>
            <person name="Albert C."/>
            <person name="Hill J."/>
            <person name="Boren L."/>
            <person name="Scholz-Ng S."/>
            <person name="Fatema N."/>
            <person name="Grosso R."/>
            <person name="Soboslay E."/>
            <person name="Tuohy J."/>
        </authorList>
    </citation>
    <scope>NUCLEOTIDE SEQUENCE [LARGE SCALE GENOMIC DNA]</scope>
    <source>
        <strain evidence="2 3">PB-314</strain>
    </source>
</reference>
<accession>A0ABY7UWS3</accession>
<keyword evidence="2" id="KW-0378">Hydrolase</keyword>
<dbReference type="RefSeq" id="WP_273987216.1">
    <property type="nucleotide sequence ID" value="NZ_BAABQT010000010.1"/>
</dbReference>
<proteinExistence type="predicted"/>
<sequence>MKFSSGISTMIRIDFVDKEELFADEDKTTIAKVVKLGLSAREMWSHEDIQPILAKIKGKLLIKQRSCCFYCQRALLELTREDWQIDHIVSINEDDRHVFTSANLVLSCKWCNRNKSGERIINRIPSSNKYSLSSSNYKIVHPRLDRYSDHIEIIGGFYVGRKGKGKKTKEVCNLDRIALDFLTGLETDDKEFFHASMSLLMSNNPKSLIVFLRNYDKENANI</sequence>
<protein>
    <submittedName>
        <fullName evidence="2">HNH endonuclease</fullName>
    </submittedName>
</protein>
<dbReference type="Pfam" id="PF01844">
    <property type="entry name" value="HNH"/>
    <property type="match status" value="1"/>
</dbReference>
<name>A0ABY7UWS3_9DEIO</name>
<evidence type="ECO:0000313" key="3">
    <source>
        <dbReference type="Proteomes" id="UP001217044"/>
    </source>
</evidence>
<keyword evidence="3" id="KW-1185">Reference proteome</keyword>
<dbReference type="InterPro" id="IPR002711">
    <property type="entry name" value="HNH"/>
</dbReference>
<dbReference type="SMART" id="SM00507">
    <property type="entry name" value="HNHc"/>
    <property type="match status" value="1"/>
</dbReference>
<gene>
    <name evidence="2" type="ORF">M8445_08055</name>
</gene>
<evidence type="ECO:0000259" key="1">
    <source>
        <dbReference type="SMART" id="SM00507"/>
    </source>
</evidence>
<keyword evidence="2" id="KW-0255">Endonuclease</keyword>
<feature type="domain" description="HNH nuclease" evidence="1">
    <location>
        <begin position="57"/>
        <end position="113"/>
    </location>
</feature>
<dbReference type="CDD" id="cd00085">
    <property type="entry name" value="HNHc"/>
    <property type="match status" value="1"/>
</dbReference>
<dbReference type="Proteomes" id="UP001217044">
    <property type="component" value="Chromosome"/>
</dbReference>
<keyword evidence="2" id="KW-0540">Nuclease</keyword>
<dbReference type="Gene3D" id="1.10.30.50">
    <property type="match status" value="1"/>
</dbReference>
<organism evidence="2 3">
    <name type="scientific">Deinococcus aquaticus</name>
    <dbReference type="NCBI Taxonomy" id="328692"/>
    <lineage>
        <taxon>Bacteria</taxon>
        <taxon>Thermotogati</taxon>
        <taxon>Deinococcota</taxon>
        <taxon>Deinococci</taxon>
        <taxon>Deinococcales</taxon>
        <taxon>Deinococcaceae</taxon>
        <taxon>Deinococcus</taxon>
    </lineage>
</organism>
<dbReference type="GO" id="GO:0004519">
    <property type="term" value="F:endonuclease activity"/>
    <property type="evidence" value="ECO:0007669"/>
    <property type="project" value="UniProtKB-KW"/>
</dbReference>
<evidence type="ECO:0000313" key="2">
    <source>
        <dbReference type="EMBL" id="WDA57330.1"/>
    </source>
</evidence>